<name>A0A6A4S7Z6_SCOMX</name>
<sequence length="135" mass="15255">MRYTFQDWSSEVVNNDFTFQSWKGFKHIHTFCLMVGPVVTCQPEFNSASPRSRSSCEPTGPCDGLNVLLKQIRDNHFVVTDRPGGGPWNHTLITDLSVRDLAASAAYTHTELDAKPLFMSIHSSTFDRYENLGQK</sequence>
<dbReference type="AlphaFoldDB" id="A0A6A4S7Z6"/>
<comment type="caution">
    <text evidence="1">The sequence shown here is derived from an EMBL/GenBank/DDBJ whole genome shotgun (WGS) entry which is preliminary data.</text>
</comment>
<evidence type="ECO:0000313" key="1">
    <source>
        <dbReference type="EMBL" id="KAF0031326.1"/>
    </source>
</evidence>
<dbReference type="EMBL" id="VEVO01000014">
    <property type="protein sequence ID" value="KAF0031326.1"/>
    <property type="molecule type" value="Genomic_DNA"/>
</dbReference>
<protein>
    <submittedName>
        <fullName evidence="1">Uncharacterized protein</fullName>
    </submittedName>
</protein>
<evidence type="ECO:0000313" key="2">
    <source>
        <dbReference type="Proteomes" id="UP000438429"/>
    </source>
</evidence>
<reference evidence="1 2" key="1">
    <citation type="submission" date="2019-06" db="EMBL/GenBank/DDBJ databases">
        <title>Draft genomes of female and male turbot (Scophthalmus maximus).</title>
        <authorList>
            <person name="Xu H."/>
            <person name="Xu X.-W."/>
            <person name="Shao C."/>
            <person name="Chen S."/>
        </authorList>
    </citation>
    <scope>NUCLEOTIDE SEQUENCE [LARGE SCALE GENOMIC DNA]</scope>
    <source>
        <strain evidence="1">Ysfricsl-2016a</strain>
        <tissue evidence="1">Blood</tissue>
    </source>
</reference>
<accession>A0A6A4S7Z6</accession>
<proteinExistence type="predicted"/>
<gene>
    <name evidence="1" type="ORF">F2P81_015881</name>
</gene>
<dbReference type="Proteomes" id="UP000438429">
    <property type="component" value="Unassembled WGS sequence"/>
</dbReference>
<organism evidence="1 2">
    <name type="scientific">Scophthalmus maximus</name>
    <name type="common">Turbot</name>
    <name type="synonym">Psetta maxima</name>
    <dbReference type="NCBI Taxonomy" id="52904"/>
    <lineage>
        <taxon>Eukaryota</taxon>
        <taxon>Metazoa</taxon>
        <taxon>Chordata</taxon>
        <taxon>Craniata</taxon>
        <taxon>Vertebrata</taxon>
        <taxon>Euteleostomi</taxon>
        <taxon>Actinopterygii</taxon>
        <taxon>Neopterygii</taxon>
        <taxon>Teleostei</taxon>
        <taxon>Neoteleostei</taxon>
        <taxon>Acanthomorphata</taxon>
        <taxon>Carangaria</taxon>
        <taxon>Pleuronectiformes</taxon>
        <taxon>Pleuronectoidei</taxon>
        <taxon>Scophthalmidae</taxon>
        <taxon>Scophthalmus</taxon>
    </lineage>
</organism>